<evidence type="ECO:0000313" key="2">
    <source>
        <dbReference type="Proteomes" id="UP000187455"/>
    </source>
</evidence>
<reference evidence="1 2" key="1">
    <citation type="journal article" date="2016" name="Mol. Biol. Evol.">
        <title>Genome-Wide Survey of Gut Fungi (Harpellales) Reveals the First Horizontally Transferred Ubiquitin Gene from a Mosquito Host.</title>
        <authorList>
            <person name="Wang Y."/>
            <person name="White M.M."/>
            <person name="Kvist S."/>
            <person name="Moncalvo J.M."/>
        </authorList>
    </citation>
    <scope>NUCLEOTIDE SEQUENCE [LARGE SCALE GENOMIC DNA]</scope>
    <source>
        <strain evidence="1 2">ALG-7-W6</strain>
    </source>
</reference>
<accession>A0A1R0GZT7</accession>
<organism evidence="1 2">
    <name type="scientific">Smittium mucronatum</name>
    <dbReference type="NCBI Taxonomy" id="133383"/>
    <lineage>
        <taxon>Eukaryota</taxon>
        <taxon>Fungi</taxon>
        <taxon>Fungi incertae sedis</taxon>
        <taxon>Zoopagomycota</taxon>
        <taxon>Kickxellomycotina</taxon>
        <taxon>Harpellomycetes</taxon>
        <taxon>Harpellales</taxon>
        <taxon>Legeriomycetaceae</taxon>
        <taxon>Smittium</taxon>
    </lineage>
</organism>
<protein>
    <submittedName>
        <fullName evidence="1">Uncharacterized protein</fullName>
    </submittedName>
</protein>
<dbReference type="EMBL" id="LSSL01001553">
    <property type="protein sequence ID" value="OLY82416.1"/>
    <property type="molecule type" value="Genomic_DNA"/>
</dbReference>
<evidence type="ECO:0000313" key="1">
    <source>
        <dbReference type="EMBL" id="OLY82416.1"/>
    </source>
</evidence>
<proteinExistence type="predicted"/>
<comment type="caution">
    <text evidence="1">The sequence shown here is derived from an EMBL/GenBank/DDBJ whole genome shotgun (WGS) entry which is preliminary data.</text>
</comment>
<name>A0A1R0GZT7_9FUNG</name>
<dbReference type="Proteomes" id="UP000187455">
    <property type="component" value="Unassembled WGS sequence"/>
</dbReference>
<gene>
    <name evidence="1" type="ORF">AYI68_g3460</name>
</gene>
<sequence>MKINSNRILLAADQLINSNRFSPLIDADMDLNQISECLIDTVWTESKQLQATTAPTEFWSKPLSKKQIFTIKNL</sequence>
<dbReference type="AlphaFoldDB" id="A0A1R0GZT7"/>
<keyword evidence="2" id="KW-1185">Reference proteome</keyword>